<accession>A0ABQ2CZM1</accession>
<comment type="caution">
    <text evidence="2">The sequence shown here is derived from an EMBL/GenBank/DDBJ whole genome shotgun (WGS) entry which is preliminary data.</text>
</comment>
<name>A0ABQ2CZM1_9DEIO</name>
<sequence length="123" mass="13666">MNVQTLIEQYIAAWNETNAIQRQELIQRSFSPDAHYVDPLMQGQGRTGIDQMISGLQQKYPGFQFTLLGTVDAHQDRARFRWGMGPAGQEVVVEGTDFVVLTPDGLLQSVTGFLDRVPAQVAS</sequence>
<dbReference type="EMBL" id="BMOD01000007">
    <property type="protein sequence ID" value="GGJ36161.1"/>
    <property type="molecule type" value="Genomic_DNA"/>
</dbReference>
<feature type="domain" description="SnoaL-like" evidence="1">
    <location>
        <begin position="7"/>
        <end position="107"/>
    </location>
</feature>
<evidence type="ECO:0000259" key="1">
    <source>
        <dbReference type="Pfam" id="PF12680"/>
    </source>
</evidence>
<evidence type="ECO:0000313" key="2">
    <source>
        <dbReference type="EMBL" id="GGJ36161.1"/>
    </source>
</evidence>
<dbReference type="SUPFAM" id="SSF54427">
    <property type="entry name" value="NTF2-like"/>
    <property type="match status" value="1"/>
</dbReference>
<reference evidence="3" key="1">
    <citation type="journal article" date="2019" name="Int. J. Syst. Evol. Microbiol.">
        <title>The Global Catalogue of Microorganisms (GCM) 10K type strain sequencing project: providing services to taxonomists for standard genome sequencing and annotation.</title>
        <authorList>
            <consortium name="The Broad Institute Genomics Platform"/>
            <consortium name="The Broad Institute Genome Sequencing Center for Infectious Disease"/>
            <person name="Wu L."/>
            <person name="Ma J."/>
        </authorList>
    </citation>
    <scope>NUCLEOTIDE SEQUENCE [LARGE SCALE GENOMIC DNA]</scope>
    <source>
        <strain evidence="3">JCM 14370</strain>
    </source>
</reference>
<keyword evidence="3" id="KW-1185">Reference proteome</keyword>
<dbReference type="RefSeq" id="WP_189002815.1">
    <property type="nucleotide sequence ID" value="NZ_BMOD01000007.1"/>
</dbReference>
<organism evidence="2 3">
    <name type="scientific">Deinococcus roseus</name>
    <dbReference type="NCBI Taxonomy" id="392414"/>
    <lineage>
        <taxon>Bacteria</taxon>
        <taxon>Thermotogati</taxon>
        <taxon>Deinococcota</taxon>
        <taxon>Deinococci</taxon>
        <taxon>Deinococcales</taxon>
        <taxon>Deinococcaceae</taxon>
        <taxon>Deinococcus</taxon>
    </lineage>
</organism>
<gene>
    <name evidence="2" type="ORF">GCM10008938_22830</name>
</gene>
<evidence type="ECO:0000313" key="3">
    <source>
        <dbReference type="Proteomes" id="UP000632222"/>
    </source>
</evidence>
<dbReference type="Pfam" id="PF12680">
    <property type="entry name" value="SnoaL_2"/>
    <property type="match status" value="1"/>
</dbReference>
<proteinExistence type="predicted"/>
<dbReference type="InterPro" id="IPR037401">
    <property type="entry name" value="SnoaL-like"/>
</dbReference>
<dbReference type="Gene3D" id="3.10.450.50">
    <property type="match status" value="1"/>
</dbReference>
<protein>
    <recommendedName>
        <fullName evidence="1">SnoaL-like domain-containing protein</fullName>
    </recommendedName>
</protein>
<dbReference type="InterPro" id="IPR032710">
    <property type="entry name" value="NTF2-like_dom_sf"/>
</dbReference>
<dbReference type="Proteomes" id="UP000632222">
    <property type="component" value="Unassembled WGS sequence"/>
</dbReference>